<evidence type="ECO:0000256" key="7">
    <source>
        <dbReference type="ARBA" id="ARBA00022777"/>
    </source>
</evidence>
<gene>
    <name evidence="11" type="ORF">GGR05_002801</name>
</gene>
<dbReference type="Gene3D" id="3.30.565.10">
    <property type="entry name" value="Histidine kinase-like ATPase, C-terminal domain"/>
    <property type="match status" value="1"/>
</dbReference>
<dbReference type="GO" id="GO:0004673">
    <property type="term" value="F:protein histidine kinase activity"/>
    <property type="evidence" value="ECO:0007669"/>
    <property type="project" value="UniProtKB-EC"/>
</dbReference>
<accession>A0A7W6FW24</accession>
<keyword evidence="5" id="KW-0808">Transferase</keyword>
<dbReference type="AlphaFoldDB" id="A0A7W6FW24"/>
<keyword evidence="6" id="KW-0547">Nucleotide-binding</keyword>
<keyword evidence="12" id="KW-1185">Reference proteome</keyword>
<evidence type="ECO:0000313" key="11">
    <source>
        <dbReference type="EMBL" id="MBB3936647.1"/>
    </source>
</evidence>
<dbReference type="InterPro" id="IPR035965">
    <property type="entry name" value="PAS-like_dom_sf"/>
</dbReference>
<evidence type="ECO:0000313" key="12">
    <source>
        <dbReference type="Proteomes" id="UP000531216"/>
    </source>
</evidence>
<name>A0A7W6FW24_9HYPH</name>
<dbReference type="PANTHER" id="PTHR41523:SF7">
    <property type="entry name" value="HISTIDINE KINASE"/>
    <property type="match status" value="1"/>
</dbReference>
<organism evidence="11 12">
    <name type="scientific">Aureimonas phyllosphaerae</name>
    <dbReference type="NCBI Taxonomy" id="1166078"/>
    <lineage>
        <taxon>Bacteria</taxon>
        <taxon>Pseudomonadati</taxon>
        <taxon>Pseudomonadota</taxon>
        <taxon>Alphaproteobacteria</taxon>
        <taxon>Hyphomicrobiales</taxon>
        <taxon>Aurantimonadaceae</taxon>
        <taxon>Aureimonas</taxon>
    </lineage>
</organism>
<keyword evidence="7" id="KW-0418">Kinase</keyword>
<comment type="caution">
    <text evidence="11">The sequence shown here is derived from an EMBL/GenBank/DDBJ whole genome shotgun (WGS) entry which is preliminary data.</text>
</comment>
<sequence>MNETRSDLTPDASLLAGRDDTRSRALLRSGLLERAGETQFRLIAEHVRVMLDVPVALVTLIGSDRQFFAASPGLREPWASEGATPLDMSFCRHVVEDGRPVIVPDAHRDPDFCDNGAVEALGVVAYLGVPLRLGNGELVGALAAIDDQPRPWTDGDLKRLASAGELVMSAMAERLSDARWRMIFEQLEEAFILGRLQRDETGRVVDWIYEEVNRAWYALTGLPEGSAVGRGVRDVLPGVEEEWIDEFATVVETGEARRFTRRVGTLGRWYEGIVRPVGEDRFTVIFLDVSDRLAKEEALRNNEARIRTLVDSMPIGVALAEAPSGRILIANRRLGRLLGVEPGSLPAISDALFAGLREDGAPMAHDDHPLARIASGATDSAAMEMRTGRPEDGGRWIEVQGSAVKDRHGRTVAAVVAVSDIEGRKRDDEQRMLLNHELAHRLKNTLAVVQSIATQTLRGAPDLATARASLGQRIRTLSQAHDILLAGRRDAGSVEAILRAAVAPHDPDERIRLNGPAVMIGPKASLSLALIGHELATNAVKYGALSAPEGNVETRWTVGETPDGSSVLLLDWREAGGPAVEPPAQKGFGTRLIEMGLPGSASGSVTIHYEPTGLHCRMEARLNELQSQDEV</sequence>
<dbReference type="SMART" id="SM00911">
    <property type="entry name" value="HWE_HK"/>
    <property type="match status" value="1"/>
</dbReference>
<dbReference type="Gene3D" id="3.30.450.20">
    <property type="entry name" value="PAS domain"/>
    <property type="match status" value="2"/>
</dbReference>
<protein>
    <recommendedName>
        <fullName evidence="3">Blue-light-activated histidine kinase</fullName>
        <ecNumber evidence="2">2.7.13.3</ecNumber>
    </recommendedName>
</protein>
<evidence type="ECO:0000259" key="9">
    <source>
        <dbReference type="SMART" id="SM00065"/>
    </source>
</evidence>
<feature type="domain" description="GAF" evidence="9">
    <location>
        <begin position="35"/>
        <end position="181"/>
    </location>
</feature>
<dbReference type="OrthoDB" id="341208at2"/>
<evidence type="ECO:0000256" key="6">
    <source>
        <dbReference type="ARBA" id="ARBA00022741"/>
    </source>
</evidence>
<evidence type="ECO:0000256" key="2">
    <source>
        <dbReference type="ARBA" id="ARBA00012438"/>
    </source>
</evidence>
<dbReference type="InterPro" id="IPR003018">
    <property type="entry name" value="GAF"/>
</dbReference>
<evidence type="ECO:0000256" key="4">
    <source>
        <dbReference type="ARBA" id="ARBA00022553"/>
    </source>
</evidence>
<reference evidence="11 12" key="1">
    <citation type="submission" date="2020-08" db="EMBL/GenBank/DDBJ databases">
        <title>Genomic Encyclopedia of Type Strains, Phase IV (KMG-IV): sequencing the most valuable type-strain genomes for metagenomic binning, comparative biology and taxonomic classification.</title>
        <authorList>
            <person name="Goeker M."/>
        </authorList>
    </citation>
    <scope>NUCLEOTIDE SEQUENCE [LARGE SCALE GENOMIC DNA]</scope>
    <source>
        <strain evidence="11 12">DSM 25024</strain>
    </source>
</reference>
<dbReference type="EMBL" id="JACIDO010000005">
    <property type="protein sequence ID" value="MBB3936647.1"/>
    <property type="molecule type" value="Genomic_DNA"/>
</dbReference>
<dbReference type="GO" id="GO:0005524">
    <property type="term" value="F:ATP binding"/>
    <property type="evidence" value="ECO:0007669"/>
    <property type="project" value="UniProtKB-KW"/>
</dbReference>
<dbReference type="SUPFAM" id="SSF55781">
    <property type="entry name" value="GAF domain-like"/>
    <property type="match status" value="1"/>
</dbReference>
<dbReference type="Pfam" id="PF07536">
    <property type="entry name" value="HWE_HK"/>
    <property type="match status" value="1"/>
</dbReference>
<dbReference type="Pfam" id="PF13188">
    <property type="entry name" value="PAS_8"/>
    <property type="match status" value="2"/>
</dbReference>
<dbReference type="PANTHER" id="PTHR41523">
    <property type="entry name" value="TWO-COMPONENT SYSTEM SENSOR PROTEIN"/>
    <property type="match status" value="1"/>
</dbReference>
<evidence type="ECO:0000256" key="5">
    <source>
        <dbReference type="ARBA" id="ARBA00022679"/>
    </source>
</evidence>
<dbReference type="SMART" id="SM00065">
    <property type="entry name" value="GAF"/>
    <property type="match status" value="1"/>
</dbReference>
<evidence type="ECO:0000256" key="1">
    <source>
        <dbReference type="ARBA" id="ARBA00000085"/>
    </source>
</evidence>
<dbReference type="InterPro" id="IPR036890">
    <property type="entry name" value="HATPase_C_sf"/>
</dbReference>
<dbReference type="Proteomes" id="UP000531216">
    <property type="component" value="Unassembled WGS sequence"/>
</dbReference>
<keyword evidence="8" id="KW-0067">ATP-binding</keyword>
<dbReference type="Gene3D" id="3.30.450.40">
    <property type="match status" value="1"/>
</dbReference>
<dbReference type="EC" id="2.7.13.3" evidence="2"/>
<evidence type="ECO:0000259" key="10">
    <source>
        <dbReference type="SMART" id="SM00911"/>
    </source>
</evidence>
<feature type="domain" description="Signal transduction histidine kinase HWE region" evidence="10">
    <location>
        <begin position="437"/>
        <end position="517"/>
    </location>
</feature>
<dbReference type="InterPro" id="IPR000014">
    <property type="entry name" value="PAS"/>
</dbReference>
<dbReference type="SUPFAM" id="SSF55785">
    <property type="entry name" value="PYP-like sensor domain (PAS domain)"/>
    <property type="match status" value="2"/>
</dbReference>
<evidence type="ECO:0000256" key="8">
    <source>
        <dbReference type="ARBA" id="ARBA00022840"/>
    </source>
</evidence>
<dbReference type="InterPro" id="IPR029016">
    <property type="entry name" value="GAF-like_dom_sf"/>
</dbReference>
<comment type="catalytic activity">
    <reaction evidence="1">
        <text>ATP + protein L-histidine = ADP + protein N-phospho-L-histidine.</text>
        <dbReference type="EC" id="2.7.13.3"/>
    </reaction>
</comment>
<keyword evidence="4" id="KW-0597">Phosphoprotein</keyword>
<dbReference type="NCBIfam" id="TIGR00229">
    <property type="entry name" value="sensory_box"/>
    <property type="match status" value="1"/>
</dbReference>
<dbReference type="Pfam" id="PF01590">
    <property type="entry name" value="GAF"/>
    <property type="match status" value="1"/>
</dbReference>
<dbReference type="RefSeq" id="WP_090962177.1">
    <property type="nucleotide sequence ID" value="NZ_FOOA01000005.1"/>
</dbReference>
<evidence type="ECO:0000256" key="3">
    <source>
        <dbReference type="ARBA" id="ARBA00021740"/>
    </source>
</evidence>
<dbReference type="InterPro" id="IPR011102">
    <property type="entry name" value="Sig_transdc_His_kinase_HWE"/>
</dbReference>
<proteinExistence type="predicted"/>